<evidence type="ECO:0000313" key="1">
    <source>
        <dbReference type="EMBL" id="KZS65359.1"/>
    </source>
</evidence>
<dbReference type="AlphaFoldDB" id="A0A164CZ26"/>
<dbReference type="Proteomes" id="UP000077342">
    <property type="component" value="Unassembled WGS sequence"/>
</dbReference>
<protein>
    <recommendedName>
        <fullName evidence="3">Diacylglycerol O-acyltransferase</fullName>
    </recommendedName>
</protein>
<evidence type="ECO:0008006" key="3">
    <source>
        <dbReference type="Google" id="ProtNLM"/>
    </source>
</evidence>
<gene>
    <name evidence="1" type="ORF">A4G28_25105</name>
</gene>
<evidence type="ECO:0000313" key="2">
    <source>
        <dbReference type="Proteomes" id="UP000077342"/>
    </source>
</evidence>
<dbReference type="Gene3D" id="3.30.559.10">
    <property type="entry name" value="Chloramphenicol acetyltransferase-like domain"/>
    <property type="match status" value="1"/>
</dbReference>
<dbReference type="RefSeq" id="WP_075509699.1">
    <property type="nucleotide sequence ID" value="NZ_CP089224.1"/>
</dbReference>
<reference evidence="2" key="1">
    <citation type="submission" date="2016-04" db="EMBL/GenBank/DDBJ databases">
        <authorList>
            <person name="Strapagiel D."/>
            <person name="Borowka P."/>
            <person name="Marciniak B."/>
            <person name="Bakula Z."/>
            <person name="Van Ingen J."/>
            <person name="Safianowska A."/>
            <person name="Dziadek J."/>
            <person name="Jagielski T."/>
        </authorList>
    </citation>
    <scope>NUCLEOTIDE SEQUENCE [LARGE SCALE GENOMIC DNA]</scope>
    <source>
        <strain evidence="2">1010001458</strain>
    </source>
</reference>
<comment type="caution">
    <text evidence="1">The sequence shown here is derived from an EMBL/GenBank/DDBJ whole genome shotgun (WGS) entry which is preliminary data.</text>
</comment>
<dbReference type="InterPro" id="IPR023213">
    <property type="entry name" value="CAT-like_dom_sf"/>
</dbReference>
<dbReference type="SUPFAM" id="SSF52777">
    <property type="entry name" value="CoA-dependent acyltransferases"/>
    <property type="match status" value="1"/>
</dbReference>
<proteinExistence type="predicted"/>
<keyword evidence="2" id="KW-1185">Reference proteome</keyword>
<name>A0A164CZ26_9MYCO</name>
<organism evidence="1 2">
    <name type="scientific">Mycobacterium ostraviense</name>
    <dbReference type="NCBI Taxonomy" id="2738409"/>
    <lineage>
        <taxon>Bacteria</taxon>
        <taxon>Bacillati</taxon>
        <taxon>Actinomycetota</taxon>
        <taxon>Actinomycetes</taxon>
        <taxon>Mycobacteriales</taxon>
        <taxon>Mycobacteriaceae</taxon>
        <taxon>Mycobacterium</taxon>
    </lineage>
</organism>
<accession>A0A164CZ26</accession>
<dbReference type="EMBL" id="LWCI01000066">
    <property type="protein sequence ID" value="KZS65359.1"/>
    <property type="molecule type" value="Genomic_DNA"/>
</dbReference>
<sequence length="445" mass="48989">MTDNRIAFLDHAAFLRLRATGVDTVGQVTWIYDRPVDMQRLRRFNGNLGRGWLGRRIERSPLPFGRPRWVAYHDAPEIDVAQSPRSRAEIMGWLDERAQIPVDPECGPCWHLGVLPLHDGGTAVTLITSHSVVDGVALHLAIHEAVNGITRDFGYPPPGSRGRGRALLVDVWDTVRGLPEVFRALIACIMLVLKRDSSAKTRTSTPPATSGRSDEPIVLPAVTFSCDLASWDARVLELGGSSNSLFVAFATRLAQRMGRLSPADGAVTITMPVNERSAGDLRANALTAITFRVDPDRVATDLQLIRNEMKQSLAALHETPNELLKPLPLVPYTPRWLARKMAALALGSSDLPVCCSNVRNLSQDLNRIDGTDADYFSARLFNQGATRQNIERESGQLYLFSGRLNGKAFISVSSYQLGAENSNRKLRGLIEQTLADYQLTAEVFG</sequence>